<dbReference type="OrthoDB" id="7866534at2"/>
<dbReference type="STRING" id="453582.SAMN05421580_11323"/>
<dbReference type="Proteomes" id="UP000186221">
    <property type="component" value="Unassembled WGS sequence"/>
</dbReference>
<dbReference type="EMBL" id="FTOG01000013">
    <property type="protein sequence ID" value="SIT18006.1"/>
    <property type="molecule type" value="Genomic_DNA"/>
</dbReference>
<keyword evidence="3" id="KW-1185">Reference proteome</keyword>
<organism evidence="2 3">
    <name type="scientific">Rhodobacter aestuarii</name>
    <dbReference type="NCBI Taxonomy" id="453582"/>
    <lineage>
        <taxon>Bacteria</taxon>
        <taxon>Pseudomonadati</taxon>
        <taxon>Pseudomonadota</taxon>
        <taxon>Alphaproteobacteria</taxon>
        <taxon>Rhodobacterales</taxon>
        <taxon>Rhodobacter group</taxon>
        <taxon>Rhodobacter</taxon>
    </lineage>
</organism>
<accession>A0A1N7Q5B9</accession>
<sequence>MSDAGRNTFERRLARIDTIHAEGGAFEAEGTLGRQWYDSHRRKQRRALPFRAIAMLFIGALLFKGALLAEIGPERYNGRVSALANGSALEQVGAWALQADAPTQWIAGQLRAALY</sequence>
<dbReference type="AlphaFoldDB" id="A0A1N7Q5B9"/>
<evidence type="ECO:0000313" key="2">
    <source>
        <dbReference type="EMBL" id="SIT18006.1"/>
    </source>
</evidence>
<dbReference type="RefSeq" id="WP_076486168.1">
    <property type="nucleotide sequence ID" value="NZ_FTOG01000013.1"/>
</dbReference>
<protein>
    <submittedName>
        <fullName evidence="2">Uncharacterized protein</fullName>
    </submittedName>
</protein>
<reference evidence="3" key="1">
    <citation type="submission" date="2017-01" db="EMBL/GenBank/DDBJ databases">
        <authorList>
            <person name="Varghese N."/>
            <person name="Submissions S."/>
        </authorList>
    </citation>
    <scope>NUCLEOTIDE SEQUENCE [LARGE SCALE GENOMIC DNA]</scope>
    <source>
        <strain evidence="3">DSM 19945</strain>
    </source>
</reference>
<keyword evidence="1" id="KW-0812">Transmembrane</keyword>
<evidence type="ECO:0000256" key="1">
    <source>
        <dbReference type="SAM" id="Phobius"/>
    </source>
</evidence>
<evidence type="ECO:0000313" key="3">
    <source>
        <dbReference type="Proteomes" id="UP000186221"/>
    </source>
</evidence>
<keyword evidence="1" id="KW-0472">Membrane</keyword>
<gene>
    <name evidence="2" type="ORF">SAMN05421580_11323</name>
</gene>
<name>A0A1N7Q5B9_9RHOB</name>
<keyword evidence="1" id="KW-1133">Transmembrane helix</keyword>
<proteinExistence type="predicted"/>
<feature type="transmembrane region" description="Helical" evidence="1">
    <location>
        <begin position="48"/>
        <end position="69"/>
    </location>
</feature>